<evidence type="ECO:0000313" key="2">
    <source>
        <dbReference type="EMBL" id="MBJ3777231.1"/>
    </source>
</evidence>
<dbReference type="Proteomes" id="UP000609531">
    <property type="component" value="Unassembled WGS sequence"/>
</dbReference>
<dbReference type="EMBL" id="JAEKJA010000013">
    <property type="protein sequence ID" value="MBJ3777231.1"/>
    <property type="molecule type" value="Genomic_DNA"/>
</dbReference>
<name>A0A934IR72_9HYPH</name>
<evidence type="ECO:0000259" key="1">
    <source>
        <dbReference type="Pfam" id="PF00814"/>
    </source>
</evidence>
<dbReference type="InterPro" id="IPR022496">
    <property type="entry name" value="T6A_TsaB"/>
</dbReference>
<gene>
    <name evidence="2" type="primary">tsaB</name>
    <name evidence="2" type="ORF">JCR33_16105</name>
</gene>
<dbReference type="RefSeq" id="WP_198883133.1">
    <property type="nucleotide sequence ID" value="NZ_JAEKJA010000013.1"/>
</dbReference>
<dbReference type="Gene3D" id="3.30.420.40">
    <property type="match status" value="1"/>
</dbReference>
<dbReference type="NCBIfam" id="TIGR03725">
    <property type="entry name" value="T6A_YeaZ"/>
    <property type="match status" value="1"/>
</dbReference>
<feature type="domain" description="Gcp-like" evidence="1">
    <location>
        <begin position="36"/>
        <end position="125"/>
    </location>
</feature>
<comment type="caution">
    <text evidence="2">The sequence shown here is derived from an EMBL/GenBank/DDBJ whole genome shotgun (WGS) entry which is preliminary data.</text>
</comment>
<dbReference type="GO" id="GO:0002949">
    <property type="term" value="P:tRNA threonylcarbamoyladenosine modification"/>
    <property type="evidence" value="ECO:0007669"/>
    <property type="project" value="InterPro"/>
</dbReference>
<evidence type="ECO:0000313" key="3">
    <source>
        <dbReference type="Proteomes" id="UP000609531"/>
    </source>
</evidence>
<dbReference type="InterPro" id="IPR000905">
    <property type="entry name" value="Gcp-like_dom"/>
</dbReference>
<dbReference type="InterPro" id="IPR043129">
    <property type="entry name" value="ATPase_NBD"/>
</dbReference>
<protein>
    <submittedName>
        <fullName evidence="2">tRNA (Adenosine(37)-N6)-threonylcarbamoyltransferase complex dimerization subunit type 1 TsaB</fullName>
    </submittedName>
</protein>
<dbReference type="SUPFAM" id="SSF53067">
    <property type="entry name" value="Actin-like ATPase domain"/>
    <property type="match status" value="1"/>
</dbReference>
<dbReference type="Pfam" id="PF00814">
    <property type="entry name" value="TsaD"/>
    <property type="match status" value="1"/>
</dbReference>
<dbReference type="AlphaFoldDB" id="A0A934IR72"/>
<reference evidence="2" key="1">
    <citation type="submission" date="2020-12" db="EMBL/GenBank/DDBJ databases">
        <title>Bacterial taxonomy.</title>
        <authorList>
            <person name="Pan X."/>
        </authorList>
    </citation>
    <scope>NUCLEOTIDE SEQUENCE</scope>
    <source>
        <strain evidence="2">B2012</strain>
    </source>
</reference>
<proteinExistence type="predicted"/>
<dbReference type="PANTHER" id="PTHR11735:SF11">
    <property type="entry name" value="TRNA THREONYLCARBAMOYLADENOSINE BIOSYNTHESIS PROTEIN TSAB"/>
    <property type="match status" value="1"/>
</dbReference>
<sequence>MVTLALDTALDHAQAALVGADGTILGASMAPAKGDAEAIVAHADAALAAAGCAMADITRVAVTVGPGSFTGVRVGIAYAKGLAFALKIPAAGVTTLEVIARQAAGADGGRVVAAVDARHGAVFAGLFGDGVLEGEMGRMPVAAAREMAAAAAADLAGPASAVAALGGRLVVERLDPAILAAAAAAPGERGLRAAYLAAVDAAPQRHKALARA</sequence>
<keyword evidence="3" id="KW-1185">Reference proteome</keyword>
<accession>A0A934IR72</accession>
<organism evidence="2 3">
    <name type="scientific">Acuticoccus mangrovi</name>
    <dbReference type="NCBI Taxonomy" id="2796142"/>
    <lineage>
        <taxon>Bacteria</taxon>
        <taxon>Pseudomonadati</taxon>
        <taxon>Pseudomonadota</taxon>
        <taxon>Alphaproteobacteria</taxon>
        <taxon>Hyphomicrobiales</taxon>
        <taxon>Amorphaceae</taxon>
        <taxon>Acuticoccus</taxon>
    </lineage>
</organism>
<dbReference type="PANTHER" id="PTHR11735">
    <property type="entry name" value="TRNA N6-ADENOSINE THREONYLCARBAMOYLTRANSFERASE"/>
    <property type="match status" value="1"/>
</dbReference>
<dbReference type="GO" id="GO:0005829">
    <property type="term" value="C:cytosol"/>
    <property type="evidence" value="ECO:0007669"/>
    <property type="project" value="TreeGrafter"/>
</dbReference>